<evidence type="ECO:0000256" key="1">
    <source>
        <dbReference type="ARBA" id="ARBA00006484"/>
    </source>
</evidence>
<proteinExistence type="inferred from homology"/>
<dbReference type="Proteomes" id="UP000826234">
    <property type="component" value="Unassembled WGS sequence"/>
</dbReference>
<reference evidence="4 5" key="1">
    <citation type="journal article" date="2022" name="Gigascience">
        <title>A chromosome-level genome assembly and annotation of the desert horned lizard, Phrynosoma platyrhinos, provides insight into chromosomal rearrangements among reptiles.</title>
        <authorList>
            <person name="Koochekian N."/>
            <person name="Ascanio A."/>
            <person name="Farleigh K."/>
            <person name="Card D.C."/>
            <person name="Schield D.R."/>
            <person name="Castoe T.A."/>
            <person name="Jezkova T."/>
        </authorList>
    </citation>
    <scope>NUCLEOTIDE SEQUENCE [LARGE SCALE GENOMIC DNA]</scope>
    <source>
        <strain evidence="4">NK-2021</strain>
    </source>
</reference>
<keyword evidence="3" id="KW-0732">Signal</keyword>
<evidence type="ECO:0000256" key="2">
    <source>
        <dbReference type="RuleBase" id="RU000363"/>
    </source>
</evidence>
<comment type="similarity">
    <text evidence="1 2">Belongs to the short-chain dehydrogenases/reductases (SDR) family.</text>
</comment>
<comment type="caution">
    <text evidence="4">The sequence shown here is derived from an EMBL/GenBank/DDBJ whole genome shotgun (WGS) entry which is preliminary data.</text>
</comment>
<dbReference type="InterPro" id="IPR036291">
    <property type="entry name" value="NAD(P)-bd_dom_sf"/>
</dbReference>
<feature type="signal peptide" evidence="3">
    <location>
        <begin position="1"/>
        <end position="17"/>
    </location>
</feature>
<gene>
    <name evidence="4" type="ORF">JD844_010976</name>
</gene>
<dbReference type="EMBL" id="JAIPUX010000439">
    <property type="protein sequence ID" value="KAH0629135.1"/>
    <property type="molecule type" value="Genomic_DNA"/>
</dbReference>
<dbReference type="Gene3D" id="3.40.50.720">
    <property type="entry name" value="NAD(P)-binding Rossmann-like Domain"/>
    <property type="match status" value="1"/>
</dbReference>
<evidence type="ECO:0000313" key="4">
    <source>
        <dbReference type="EMBL" id="KAH0629135.1"/>
    </source>
</evidence>
<name>A0ABQ7TI86_PHRPL</name>
<dbReference type="PRINTS" id="PR00080">
    <property type="entry name" value="SDRFAMILY"/>
</dbReference>
<dbReference type="PANTHER" id="PTHR43313:SF4">
    <property type="entry name" value="17-BETA-HYDROXYSTEROID DEHYDROGENASE TYPE 6"/>
    <property type="match status" value="1"/>
</dbReference>
<dbReference type="Pfam" id="PF00106">
    <property type="entry name" value="adh_short"/>
    <property type="match status" value="1"/>
</dbReference>
<keyword evidence="5" id="KW-1185">Reference proteome</keyword>
<evidence type="ECO:0008006" key="6">
    <source>
        <dbReference type="Google" id="ProtNLM"/>
    </source>
</evidence>
<feature type="chain" id="PRO_5046104390" description="Retinol dehydrogenase 16" evidence="3">
    <location>
        <begin position="18"/>
        <end position="218"/>
    </location>
</feature>
<dbReference type="PRINTS" id="PR00081">
    <property type="entry name" value="GDHRDH"/>
</dbReference>
<protein>
    <recommendedName>
        <fullName evidence="6">Retinol dehydrogenase 16</fullName>
    </recommendedName>
</protein>
<dbReference type="InterPro" id="IPR002347">
    <property type="entry name" value="SDR_fam"/>
</dbReference>
<evidence type="ECO:0000313" key="5">
    <source>
        <dbReference type="Proteomes" id="UP000826234"/>
    </source>
</evidence>
<dbReference type="SUPFAM" id="SSF51735">
    <property type="entry name" value="NAD(P)-binding Rossmann-fold domains"/>
    <property type="match status" value="1"/>
</dbReference>
<dbReference type="PANTHER" id="PTHR43313">
    <property type="entry name" value="SHORT-CHAIN DEHYDROGENASE/REDUCTASE FAMILY 9C"/>
    <property type="match status" value="1"/>
</dbReference>
<accession>A0ABQ7TI86</accession>
<evidence type="ECO:0000256" key="3">
    <source>
        <dbReference type="SAM" id="SignalP"/>
    </source>
</evidence>
<sequence length="218" mass="24261">MFWFTGLWGLVNNAGIACPIAPNEWLSKAEFARILEVNLLGAVDVTLHLLPLVRKAQGRVVNVSSMAGRLAYSGGGYSLSKFALEAFSDSLRRELHPFGVKVSIIEPATFNTGISAPLPDYLKILWSRLPDEVKVIYGEKYFNSFINTFTSHTKIPKNLYPVTDSMEHALTSCYPRTRYVIGWHAKWIFIPLSYLPASFGDYVVVSQLPRPAGALHGL</sequence>
<organism evidence="4 5">
    <name type="scientific">Phrynosoma platyrhinos</name>
    <name type="common">Desert horned lizard</name>
    <dbReference type="NCBI Taxonomy" id="52577"/>
    <lineage>
        <taxon>Eukaryota</taxon>
        <taxon>Metazoa</taxon>
        <taxon>Chordata</taxon>
        <taxon>Craniata</taxon>
        <taxon>Vertebrata</taxon>
        <taxon>Euteleostomi</taxon>
        <taxon>Lepidosauria</taxon>
        <taxon>Squamata</taxon>
        <taxon>Bifurcata</taxon>
        <taxon>Unidentata</taxon>
        <taxon>Episquamata</taxon>
        <taxon>Toxicofera</taxon>
        <taxon>Iguania</taxon>
        <taxon>Phrynosomatidae</taxon>
        <taxon>Phrynosomatinae</taxon>
        <taxon>Phrynosoma</taxon>
    </lineage>
</organism>